<name>A0A9D4AAJ7_9ROSI</name>
<dbReference type="EMBL" id="JAIQCV010000004">
    <property type="protein sequence ID" value="KAH1106692.1"/>
    <property type="molecule type" value="Genomic_DNA"/>
</dbReference>
<dbReference type="AlphaFoldDB" id="A0A9D4AAJ7"/>
<sequence length="71" mass="8532">MPFWVQVHDLLIDFLSESMAKQWRVILGTFVYYDPKSIMQGIKGFMRTSVCLDVRIPLKYQKKIHLTLDRW</sequence>
<comment type="caution">
    <text evidence="1">The sequence shown here is derived from an EMBL/GenBank/DDBJ whole genome shotgun (WGS) entry which is preliminary data.</text>
</comment>
<accession>A0A9D4AAJ7</accession>
<feature type="non-terminal residue" evidence="1">
    <location>
        <position position="71"/>
    </location>
</feature>
<proteinExistence type="predicted"/>
<reference evidence="1 2" key="1">
    <citation type="journal article" date="2021" name="Plant Biotechnol. J.">
        <title>Multi-omics assisted identification of the key and species-specific regulatory components of drought-tolerant mechanisms in Gossypium stocksii.</title>
        <authorList>
            <person name="Yu D."/>
            <person name="Ke L."/>
            <person name="Zhang D."/>
            <person name="Wu Y."/>
            <person name="Sun Y."/>
            <person name="Mei J."/>
            <person name="Sun J."/>
            <person name="Sun Y."/>
        </authorList>
    </citation>
    <scope>NUCLEOTIDE SEQUENCE [LARGE SCALE GENOMIC DNA]</scope>
    <source>
        <strain evidence="2">cv. E1</strain>
        <tissue evidence="1">Leaf</tissue>
    </source>
</reference>
<keyword evidence="2" id="KW-1185">Reference proteome</keyword>
<evidence type="ECO:0000313" key="2">
    <source>
        <dbReference type="Proteomes" id="UP000828251"/>
    </source>
</evidence>
<evidence type="ECO:0000313" key="1">
    <source>
        <dbReference type="EMBL" id="KAH1106692.1"/>
    </source>
</evidence>
<dbReference type="Proteomes" id="UP000828251">
    <property type="component" value="Unassembled WGS sequence"/>
</dbReference>
<organism evidence="1 2">
    <name type="scientific">Gossypium stocksii</name>
    <dbReference type="NCBI Taxonomy" id="47602"/>
    <lineage>
        <taxon>Eukaryota</taxon>
        <taxon>Viridiplantae</taxon>
        <taxon>Streptophyta</taxon>
        <taxon>Embryophyta</taxon>
        <taxon>Tracheophyta</taxon>
        <taxon>Spermatophyta</taxon>
        <taxon>Magnoliopsida</taxon>
        <taxon>eudicotyledons</taxon>
        <taxon>Gunneridae</taxon>
        <taxon>Pentapetalae</taxon>
        <taxon>rosids</taxon>
        <taxon>malvids</taxon>
        <taxon>Malvales</taxon>
        <taxon>Malvaceae</taxon>
        <taxon>Malvoideae</taxon>
        <taxon>Gossypium</taxon>
    </lineage>
</organism>
<protein>
    <recommendedName>
        <fullName evidence="3">DUF4283 domain-containing protein</fullName>
    </recommendedName>
</protein>
<gene>
    <name evidence="1" type="ORF">J1N35_010460</name>
</gene>
<evidence type="ECO:0008006" key="3">
    <source>
        <dbReference type="Google" id="ProtNLM"/>
    </source>
</evidence>